<dbReference type="InterPro" id="IPR005135">
    <property type="entry name" value="Endo/exonuclease/phosphatase"/>
</dbReference>
<dbReference type="InterPro" id="IPR011257">
    <property type="entry name" value="DNA_glycosylase"/>
</dbReference>
<comment type="caution">
    <text evidence="13">The sequence shown here is derived from an EMBL/GenBank/DDBJ whole genome shotgun (WGS) entry which is preliminary data.</text>
</comment>
<accession>A0A833LU83</accession>
<dbReference type="GO" id="GO:0003906">
    <property type="term" value="F:DNA-(apurinic or apyrimidinic site) endonuclease activity"/>
    <property type="evidence" value="ECO:0007669"/>
    <property type="project" value="TreeGrafter"/>
</dbReference>
<sequence length="481" mass="54204">MAIDIDFFLETVARAVAGTRTPVVDLIAVQTRDPFKVLVATILSARTKDEVTALASERLFRVADTPARLEQLTEDRIARLIYPVGFFRNKARHLRQLPQALLRFDGKIPDAIDELITLPGVGRKTANLVRSVAFGKLAICVDTHVHRIMNIWGYVETGSPLETEMALRRTLPERHWLQVNSLLVAFGQSLCRPVSPHCDICPLLGHCPQIGVTPRKTMKNTTANGPRPLRLISWNVNGIRAVEKKGFNELLSSFDADIIAIQETKAQPDQLSSDLKQIDGYTSFWHSAERKGYSGVATYSRLQPEQVIAGIGEAEFDCEGRVLTLEFPAFYLVNIYFPNSGEGLKRLDYKIRFNQALTGFARRLGEKKSVILCGDFNVAHKPIDLKNPEANTKNAGFTAEERAWMDSFIEAGFVDTFRMFNQQPEQYTWWSYRFNARAKNIGWRIDYFCVDASSRHKVRDAAILPAVMGSDHCPVQLDFLV</sequence>
<dbReference type="InterPro" id="IPR036691">
    <property type="entry name" value="Endo/exonu/phosph_ase_sf"/>
</dbReference>
<comment type="similarity">
    <text evidence="1">Belongs to the DNA repair enzymes AP/ExoA family.</text>
</comment>
<feature type="active site" description="Proton acceptor" evidence="9">
    <location>
        <position position="472"/>
    </location>
</feature>
<dbReference type="PROSITE" id="PS01155">
    <property type="entry name" value="ENDONUCLEASE_III_2"/>
    <property type="match status" value="1"/>
</dbReference>
<evidence type="ECO:0000256" key="7">
    <source>
        <dbReference type="ARBA" id="ARBA00023204"/>
    </source>
</evidence>
<dbReference type="EC" id="3.1.11.2" evidence="13"/>
<keyword evidence="5 13" id="KW-0378">Hydrolase</keyword>
<dbReference type="Proteomes" id="UP000460298">
    <property type="component" value="Unassembled WGS sequence"/>
</dbReference>
<dbReference type="GO" id="GO:0008311">
    <property type="term" value="F:double-stranded DNA 3'-5' DNA exonuclease activity"/>
    <property type="evidence" value="ECO:0007669"/>
    <property type="project" value="UniProtKB-EC"/>
</dbReference>
<evidence type="ECO:0000256" key="2">
    <source>
        <dbReference type="ARBA" id="ARBA00008343"/>
    </source>
</evidence>
<evidence type="ECO:0000256" key="8">
    <source>
        <dbReference type="ARBA" id="ARBA00023295"/>
    </source>
</evidence>
<keyword evidence="4" id="KW-0227">DNA damage</keyword>
<feature type="binding site" evidence="10">
    <location>
        <position position="235"/>
    </location>
    <ligand>
        <name>Mg(2+)</name>
        <dbReference type="ChEBI" id="CHEBI:18420"/>
        <label>1</label>
    </ligand>
</feature>
<feature type="binding site" evidence="10">
    <location>
        <position position="471"/>
    </location>
    <ligand>
        <name>Mg(2+)</name>
        <dbReference type="ChEBI" id="CHEBI:18420"/>
        <label>1</label>
    </ligand>
</feature>
<feature type="site" description="Interaction with DNA substrate" evidence="11">
    <location>
        <position position="472"/>
    </location>
</feature>
<evidence type="ECO:0000256" key="11">
    <source>
        <dbReference type="PIRSR" id="PIRSR604808-3"/>
    </source>
</evidence>
<organism evidence="13 14">
    <name type="scientific">Leptonema illini</name>
    <dbReference type="NCBI Taxonomy" id="183"/>
    <lineage>
        <taxon>Bacteria</taxon>
        <taxon>Pseudomonadati</taxon>
        <taxon>Spirochaetota</taxon>
        <taxon>Spirochaetia</taxon>
        <taxon>Leptospirales</taxon>
        <taxon>Leptospiraceae</taxon>
        <taxon>Leptonema</taxon>
    </lineage>
</organism>
<dbReference type="EMBL" id="WBUI01000064">
    <property type="protein sequence ID" value="KAB2927829.1"/>
    <property type="molecule type" value="Genomic_DNA"/>
</dbReference>
<feature type="binding site" evidence="10">
    <location>
        <position position="377"/>
    </location>
    <ligand>
        <name>Mg(2+)</name>
        <dbReference type="ChEBI" id="CHEBI:18420"/>
        <label>1</label>
    </ligand>
</feature>
<comment type="cofactor">
    <cofactor evidence="10">
        <name>Mg(2+)</name>
        <dbReference type="ChEBI" id="CHEBI:18420"/>
    </cofactor>
    <cofactor evidence="10">
        <name>Mn(2+)</name>
        <dbReference type="ChEBI" id="CHEBI:29035"/>
    </cofactor>
    <text evidence="10">Probably binds two magnesium or manganese ions per subunit.</text>
</comment>
<evidence type="ECO:0000259" key="12">
    <source>
        <dbReference type="SMART" id="SM00478"/>
    </source>
</evidence>
<dbReference type="GO" id="GO:0046872">
    <property type="term" value="F:metal ion binding"/>
    <property type="evidence" value="ECO:0007669"/>
    <property type="project" value="UniProtKB-KW"/>
</dbReference>
<evidence type="ECO:0000256" key="9">
    <source>
        <dbReference type="PIRSR" id="PIRSR604808-1"/>
    </source>
</evidence>
<evidence type="ECO:0000256" key="6">
    <source>
        <dbReference type="ARBA" id="ARBA00022842"/>
    </source>
</evidence>
<dbReference type="GO" id="GO:0008081">
    <property type="term" value="F:phosphoric diester hydrolase activity"/>
    <property type="evidence" value="ECO:0007669"/>
    <property type="project" value="TreeGrafter"/>
</dbReference>
<dbReference type="Pfam" id="PF00633">
    <property type="entry name" value="HHH"/>
    <property type="match status" value="1"/>
</dbReference>
<dbReference type="CDD" id="cd00056">
    <property type="entry name" value="ENDO3c"/>
    <property type="match status" value="1"/>
</dbReference>
<reference evidence="13 14" key="1">
    <citation type="submission" date="2019-10" db="EMBL/GenBank/DDBJ databases">
        <title>Extracellular Electron Transfer in a Candidatus Methanoperedens spp. Enrichment Culture.</title>
        <authorList>
            <person name="Berger S."/>
            <person name="Rangel Shaw D."/>
            <person name="Berben T."/>
            <person name="In 'T Zandt M."/>
            <person name="Frank J."/>
            <person name="Reimann J."/>
            <person name="Jetten M.S.M."/>
            <person name="Welte C.U."/>
        </authorList>
    </citation>
    <scope>NUCLEOTIDE SEQUENCE [LARGE SCALE GENOMIC DNA]</scope>
    <source>
        <strain evidence="13">SB12</strain>
    </source>
</reference>
<protein>
    <submittedName>
        <fullName evidence="13">Exodeoxyribonuclease III</fullName>
        <ecNumber evidence="13">3.1.11.2</ecNumber>
    </submittedName>
</protein>
<feature type="domain" description="HhH-GPD" evidence="12">
    <location>
        <begin position="43"/>
        <end position="189"/>
    </location>
</feature>
<evidence type="ECO:0000256" key="5">
    <source>
        <dbReference type="ARBA" id="ARBA00022801"/>
    </source>
</evidence>
<evidence type="ECO:0000313" key="13">
    <source>
        <dbReference type="EMBL" id="KAB2927829.1"/>
    </source>
</evidence>
<dbReference type="Gene3D" id="1.10.340.30">
    <property type="entry name" value="Hypothetical protein, domain 2"/>
    <property type="match status" value="1"/>
</dbReference>
<dbReference type="GO" id="GO:0019104">
    <property type="term" value="F:DNA N-glycosylase activity"/>
    <property type="evidence" value="ECO:0007669"/>
    <property type="project" value="UniProtKB-ARBA"/>
</dbReference>
<name>A0A833LU83_9LEPT</name>
<dbReference type="FunFam" id="3.60.10.10:FF:000026">
    <property type="entry name" value="Exodeoxyribonuclease III"/>
    <property type="match status" value="1"/>
</dbReference>
<keyword evidence="6 10" id="KW-0460">Magnesium</keyword>
<dbReference type="GO" id="GO:0003677">
    <property type="term" value="F:DNA binding"/>
    <property type="evidence" value="ECO:0007669"/>
    <property type="project" value="InterPro"/>
</dbReference>
<gene>
    <name evidence="13" type="primary">xth</name>
    <name evidence="13" type="ORF">F9K24_22430</name>
</gene>
<dbReference type="PANTHER" id="PTHR22748:SF6">
    <property type="entry name" value="DNA-(APURINIC OR APYRIMIDINIC SITE) ENDONUCLEASE"/>
    <property type="match status" value="1"/>
</dbReference>
<dbReference type="NCBIfam" id="TIGR00195">
    <property type="entry name" value="exoDNase_III"/>
    <property type="match status" value="1"/>
</dbReference>
<keyword evidence="8" id="KW-0326">Glycosidase</keyword>
<dbReference type="Gene3D" id="3.60.10.10">
    <property type="entry name" value="Endonuclease/exonuclease/phosphatase"/>
    <property type="match status" value="1"/>
</dbReference>
<feature type="site" description="Important for catalytic activity" evidence="11">
    <location>
        <position position="446"/>
    </location>
</feature>
<dbReference type="InterPro" id="IPR020847">
    <property type="entry name" value="AP_endonuclease_F1_BS"/>
</dbReference>
<dbReference type="FunFam" id="1.10.340.30:FF:000001">
    <property type="entry name" value="Endonuclease III"/>
    <property type="match status" value="1"/>
</dbReference>
<keyword evidence="3 10" id="KW-0479">Metal-binding</keyword>
<dbReference type="Gene3D" id="1.10.1670.10">
    <property type="entry name" value="Helix-hairpin-Helix base-excision DNA repair enzymes (C-terminal)"/>
    <property type="match status" value="1"/>
</dbReference>
<feature type="binding site" evidence="10">
    <location>
        <position position="375"/>
    </location>
    <ligand>
        <name>Mg(2+)</name>
        <dbReference type="ChEBI" id="CHEBI:18420"/>
        <label>1</label>
    </ligand>
</feature>
<feature type="site" description="Transition state stabilizer" evidence="11">
    <location>
        <position position="377"/>
    </location>
</feature>
<dbReference type="Pfam" id="PF00730">
    <property type="entry name" value="HhH-GPD"/>
    <property type="match status" value="1"/>
</dbReference>
<dbReference type="GO" id="GO:0006284">
    <property type="term" value="P:base-excision repair"/>
    <property type="evidence" value="ECO:0007669"/>
    <property type="project" value="InterPro"/>
</dbReference>
<feature type="active site" description="Proton donor/acceptor" evidence="9">
    <location>
        <position position="375"/>
    </location>
</feature>
<evidence type="ECO:0000256" key="3">
    <source>
        <dbReference type="ARBA" id="ARBA00022723"/>
    </source>
</evidence>
<feature type="active site" evidence="9">
    <location>
        <position position="336"/>
    </location>
</feature>
<feature type="binding site" evidence="10">
    <location>
        <position position="472"/>
    </location>
    <ligand>
        <name>Mg(2+)</name>
        <dbReference type="ChEBI" id="CHEBI:18420"/>
        <label>1</label>
    </ligand>
</feature>
<dbReference type="InterPro" id="IPR003265">
    <property type="entry name" value="HhH-GPD_domain"/>
</dbReference>
<evidence type="ECO:0000313" key="14">
    <source>
        <dbReference type="Proteomes" id="UP000460298"/>
    </source>
</evidence>
<keyword evidence="7" id="KW-0234">DNA repair</keyword>
<evidence type="ECO:0000256" key="4">
    <source>
        <dbReference type="ARBA" id="ARBA00022763"/>
    </source>
</evidence>
<feature type="binding site" evidence="10">
    <location>
        <position position="263"/>
    </location>
    <ligand>
        <name>Mg(2+)</name>
        <dbReference type="ChEBI" id="CHEBI:18420"/>
        <label>1</label>
    </ligand>
</feature>
<dbReference type="PANTHER" id="PTHR22748">
    <property type="entry name" value="AP ENDONUCLEASE"/>
    <property type="match status" value="1"/>
</dbReference>
<dbReference type="PROSITE" id="PS51435">
    <property type="entry name" value="AP_NUCLEASE_F1_4"/>
    <property type="match status" value="1"/>
</dbReference>
<comment type="similarity">
    <text evidence="2">Belongs to the Nth/MutY family.</text>
</comment>
<dbReference type="InterPro" id="IPR004036">
    <property type="entry name" value="Endonuclease-III-like_CS2"/>
</dbReference>
<dbReference type="InterPro" id="IPR004808">
    <property type="entry name" value="AP_endonuc_1"/>
</dbReference>
<dbReference type="InterPro" id="IPR023170">
    <property type="entry name" value="HhH_base_excis_C"/>
</dbReference>
<evidence type="ECO:0000256" key="1">
    <source>
        <dbReference type="ARBA" id="ARBA00007092"/>
    </source>
</evidence>
<proteinExistence type="inferred from homology"/>
<dbReference type="SMART" id="SM00478">
    <property type="entry name" value="ENDO3c"/>
    <property type="match status" value="1"/>
</dbReference>
<dbReference type="InterPro" id="IPR000445">
    <property type="entry name" value="HhH_motif"/>
</dbReference>
<dbReference type="CDD" id="cd09085">
    <property type="entry name" value="Mth212-like_AP-endo"/>
    <property type="match status" value="1"/>
</dbReference>
<keyword evidence="10" id="KW-0464">Manganese</keyword>
<evidence type="ECO:0000256" key="10">
    <source>
        <dbReference type="PIRSR" id="PIRSR604808-2"/>
    </source>
</evidence>
<dbReference type="AlphaFoldDB" id="A0A833LU83"/>
<dbReference type="SUPFAM" id="SSF56219">
    <property type="entry name" value="DNase I-like"/>
    <property type="match status" value="1"/>
</dbReference>
<dbReference type="SUPFAM" id="SSF48150">
    <property type="entry name" value="DNA-glycosylase"/>
    <property type="match status" value="1"/>
</dbReference>
<dbReference type="Pfam" id="PF03372">
    <property type="entry name" value="Exo_endo_phos"/>
    <property type="match status" value="1"/>
</dbReference>
<dbReference type="NCBIfam" id="TIGR00633">
    <property type="entry name" value="xth"/>
    <property type="match status" value="1"/>
</dbReference>
<dbReference type="PROSITE" id="PS00726">
    <property type="entry name" value="AP_NUCLEASE_F1_1"/>
    <property type="match status" value="1"/>
</dbReference>